<feature type="compositionally biased region" description="Polar residues" evidence="1">
    <location>
        <begin position="24"/>
        <end position="45"/>
    </location>
</feature>
<organism evidence="2 3">
    <name type="scientific">Gymnopilus junonius</name>
    <name type="common">Spectacular rustgill mushroom</name>
    <name type="synonym">Gymnopilus spectabilis subsp. junonius</name>
    <dbReference type="NCBI Taxonomy" id="109634"/>
    <lineage>
        <taxon>Eukaryota</taxon>
        <taxon>Fungi</taxon>
        <taxon>Dikarya</taxon>
        <taxon>Basidiomycota</taxon>
        <taxon>Agaricomycotina</taxon>
        <taxon>Agaricomycetes</taxon>
        <taxon>Agaricomycetidae</taxon>
        <taxon>Agaricales</taxon>
        <taxon>Agaricineae</taxon>
        <taxon>Hymenogastraceae</taxon>
        <taxon>Gymnopilus</taxon>
    </lineage>
</organism>
<feature type="compositionally biased region" description="Basic residues" evidence="1">
    <location>
        <begin position="59"/>
        <end position="71"/>
    </location>
</feature>
<name>A0A9P5NSL9_GYMJU</name>
<protein>
    <submittedName>
        <fullName evidence="2">Uncharacterized protein</fullName>
    </submittedName>
</protein>
<dbReference type="AlphaFoldDB" id="A0A9P5NSL9"/>
<gene>
    <name evidence="2" type="ORF">CPB84DRAFT_711138</name>
</gene>
<evidence type="ECO:0000313" key="2">
    <source>
        <dbReference type="EMBL" id="KAF8903907.1"/>
    </source>
</evidence>
<evidence type="ECO:0000256" key="1">
    <source>
        <dbReference type="SAM" id="MobiDB-lite"/>
    </source>
</evidence>
<feature type="region of interest" description="Disordered" evidence="1">
    <location>
        <begin position="106"/>
        <end position="129"/>
    </location>
</feature>
<dbReference type="Proteomes" id="UP000724874">
    <property type="component" value="Unassembled WGS sequence"/>
</dbReference>
<dbReference type="EMBL" id="JADNYJ010000028">
    <property type="protein sequence ID" value="KAF8903907.1"/>
    <property type="molecule type" value="Genomic_DNA"/>
</dbReference>
<feature type="compositionally biased region" description="Gly residues" evidence="1">
    <location>
        <begin position="108"/>
        <end position="122"/>
    </location>
</feature>
<evidence type="ECO:0000313" key="3">
    <source>
        <dbReference type="Proteomes" id="UP000724874"/>
    </source>
</evidence>
<reference evidence="2" key="1">
    <citation type="submission" date="2020-11" db="EMBL/GenBank/DDBJ databases">
        <authorList>
            <consortium name="DOE Joint Genome Institute"/>
            <person name="Ahrendt S."/>
            <person name="Riley R."/>
            <person name="Andreopoulos W."/>
            <person name="LaButti K."/>
            <person name="Pangilinan J."/>
            <person name="Ruiz-duenas F.J."/>
            <person name="Barrasa J.M."/>
            <person name="Sanchez-Garcia M."/>
            <person name="Camarero S."/>
            <person name="Miyauchi S."/>
            <person name="Serrano A."/>
            <person name="Linde D."/>
            <person name="Babiker R."/>
            <person name="Drula E."/>
            <person name="Ayuso-Fernandez I."/>
            <person name="Pacheco R."/>
            <person name="Padilla G."/>
            <person name="Ferreira P."/>
            <person name="Barriuso J."/>
            <person name="Kellner H."/>
            <person name="Castanera R."/>
            <person name="Alfaro M."/>
            <person name="Ramirez L."/>
            <person name="Pisabarro A.G."/>
            <person name="Kuo A."/>
            <person name="Tritt A."/>
            <person name="Lipzen A."/>
            <person name="He G."/>
            <person name="Yan M."/>
            <person name="Ng V."/>
            <person name="Cullen D."/>
            <person name="Martin F."/>
            <person name="Rosso M.-N."/>
            <person name="Henrissat B."/>
            <person name="Hibbett D."/>
            <person name="Martinez A.T."/>
            <person name="Grigoriev I.V."/>
        </authorList>
    </citation>
    <scope>NUCLEOTIDE SEQUENCE</scope>
    <source>
        <strain evidence="2">AH 44721</strain>
    </source>
</reference>
<keyword evidence="3" id="KW-1185">Reference proteome</keyword>
<accession>A0A9P5NSL9</accession>
<feature type="region of interest" description="Disordered" evidence="1">
    <location>
        <begin position="1"/>
        <end position="89"/>
    </location>
</feature>
<comment type="caution">
    <text evidence="2">The sequence shown here is derived from an EMBL/GenBank/DDBJ whole genome shotgun (WGS) entry which is preliminary data.</text>
</comment>
<proteinExistence type="predicted"/>
<sequence length="205" mass="21202">MHHPSSPMHHAVGGGAGGVMSSPNPFGQTLSQNQNLRQHQGQHQMQGYPGHFQLPAHPQHPHGHGHGHQHRLQGSGSGSTGSGSISAPHSAPESIAFQIYTGPTVLPGNGGGGGGGGNGGVPGLTLGPAGLPLDEHHSQMQMQRRMSLSGHRQGSHSVTASPIPLGHLVGGGGGGMYPSIRCICYTNTHTSINITCRSWIRIFHL</sequence>